<dbReference type="AlphaFoldDB" id="A0A6S7H768"/>
<dbReference type="PANTHER" id="PTHR37984:SF9">
    <property type="entry name" value="INTEGRASE CATALYTIC DOMAIN-CONTAINING PROTEIN"/>
    <property type="match status" value="1"/>
</dbReference>
<dbReference type="OrthoDB" id="10068564at2759"/>
<comment type="caution">
    <text evidence="1">The sequence shown here is derived from an EMBL/GenBank/DDBJ whole genome shotgun (WGS) entry which is preliminary data.</text>
</comment>
<sequence length="101" mass="11742">HALQGLNGVRYIVDDIIVWGKIRAPRDKDLEALLNRLVIKKLSLNLEKFKFNQQSLWSYGYIQSKYGRLSGDPKQVEAIKNFKTPTGVIQLRSFLRLANYY</sequence>
<dbReference type="InterPro" id="IPR050951">
    <property type="entry name" value="Retrovirus_Pol_polyprotein"/>
</dbReference>
<name>A0A6S7H768_PARCT</name>
<dbReference type="InterPro" id="IPR043502">
    <property type="entry name" value="DNA/RNA_pol_sf"/>
</dbReference>
<evidence type="ECO:0000313" key="1">
    <source>
        <dbReference type="EMBL" id="CAB3992210.1"/>
    </source>
</evidence>
<organism evidence="1 2">
    <name type="scientific">Paramuricea clavata</name>
    <name type="common">Red gorgonian</name>
    <name type="synonym">Violescent sea-whip</name>
    <dbReference type="NCBI Taxonomy" id="317549"/>
    <lineage>
        <taxon>Eukaryota</taxon>
        <taxon>Metazoa</taxon>
        <taxon>Cnidaria</taxon>
        <taxon>Anthozoa</taxon>
        <taxon>Octocorallia</taxon>
        <taxon>Malacalcyonacea</taxon>
        <taxon>Plexauridae</taxon>
        <taxon>Paramuricea</taxon>
    </lineage>
</organism>
<dbReference type="SUPFAM" id="SSF56672">
    <property type="entry name" value="DNA/RNA polymerases"/>
    <property type="match status" value="1"/>
</dbReference>
<evidence type="ECO:0000313" key="2">
    <source>
        <dbReference type="Proteomes" id="UP001152795"/>
    </source>
</evidence>
<keyword evidence="2" id="KW-1185">Reference proteome</keyword>
<reference evidence="1" key="1">
    <citation type="submission" date="2020-04" db="EMBL/GenBank/DDBJ databases">
        <authorList>
            <person name="Alioto T."/>
            <person name="Alioto T."/>
            <person name="Gomez Garrido J."/>
        </authorList>
    </citation>
    <scope>NUCLEOTIDE SEQUENCE</scope>
    <source>
        <strain evidence="1">A484AB</strain>
    </source>
</reference>
<proteinExistence type="predicted"/>
<dbReference type="PANTHER" id="PTHR37984">
    <property type="entry name" value="PROTEIN CBG26694"/>
    <property type="match status" value="1"/>
</dbReference>
<gene>
    <name evidence="1" type="ORF">PACLA_8A079290</name>
</gene>
<accession>A0A6S7H768</accession>
<dbReference type="Gene3D" id="3.30.70.270">
    <property type="match status" value="1"/>
</dbReference>
<dbReference type="InterPro" id="IPR043128">
    <property type="entry name" value="Rev_trsase/Diguanyl_cyclase"/>
</dbReference>
<dbReference type="Proteomes" id="UP001152795">
    <property type="component" value="Unassembled WGS sequence"/>
</dbReference>
<dbReference type="EMBL" id="CACRXK020002001">
    <property type="protein sequence ID" value="CAB3992210.1"/>
    <property type="molecule type" value="Genomic_DNA"/>
</dbReference>
<feature type="non-terminal residue" evidence="1">
    <location>
        <position position="1"/>
    </location>
</feature>
<protein>
    <submittedName>
        <fullName evidence="1">Uncharacterized protein</fullName>
    </submittedName>
</protein>